<name>A0ABD5AYS1_STACR</name>
<dbReference type="InterPro" id="IPR009051">
    <property type="entry name" value="Helical_ferredxn"/>
</dbReference>
<organism evidence="2 3">
    <name type="scientific">Staphylococcus chromogenes</name>
    <name type="common">Staphylococcus hyicus subsp. chromogenes</name>
    <dbReference type="NCBI Taxonomy" id="46126"/>
    <lineage>
        <taxon>Bacteria</taxon>
        <taxon>Bacillati</taxon>
        <taxon>Bacillota</taxon>
        <taxon>Bacilli</taxon>
        <taxon>Bacillales</taxon>
        <taxon>Staphylococcaceae</taxon>
        <taxon>Staphylococcus</taxon>
    </lineage>
</organism>
<evidence type="ECO:0000313" key="2">
    <source>
        <dbReference type="EMBL" id="MDQ7176603.1"/>
    </source>
</evidence>
<dbReference type="InterPro" id="IPR028261">
    <property type="entry name" value="DPD_II"/>
</dbReference>
<dbReference type="PANTHER" id="PTHR43100">
    <property type="entry name" value="GLUTAMATE SYNTHASE [NADPH] SMALL CHAIN"/>
    <property type="match status" value="1"/>
</dbReference>
<dbReference type="InterPro" id="IPR051394">
    <property type="entry name" value="Glutamate_Synthase"/>
</dbReference>
<dbReference type="Proteomes" id="UP001240157">
    <property type="component" value="Unassembled WGS sequence"/>
</dbReference>
<comment type="caution">
    <text evidence="2">The sequence shown here is derived from an EMBL/GenBank/DDBJ whole genome shotgun (WGS) entry which is preliminary data.</text>
</comment>
<reference evidence="2 3" key="1">
    <citation type="submission" date="2023-08" db="EMBL/GenBank/DDBJ databases">
        <title>Whole genome sequencing of Staphylococcus chromogenes NNSch 2386.</title>
        <authorList>
            <person name="Kropotov V.S."/>
            <person name="Boriskina E.V."/>
            <person name="Gordinskaya N.A."/>
            <person name="Shkurkina I.S."/>
            <person name="Kryazhev D.V."/>
            <person name="Alekseeva A.E."/>
            <person name="Makhova M.A."/>
        </authorList>
    </citation>
    <scope>NUCLEOTIDE SEQUENCE [LARGE SCALE GENOMIC DNA]</scope>
    <source>
        <strain evidence="2 3">NNSch 2386</strain>
    </source>
</reference>
<dbReference type="PANTHER" id="PTHR43100:SF1">
    <property type="entry name" value="GLUTAMATE SYNTHASE [NADPH] SMALL CHAIN"/>
    <property type="match status" value="1"/>
</dbReference>
<evidence type="ECO:0000259" key="1">
    <source>
        <dbReference type="Pfam" id="PF14691"/>
    </source>
</evidence>
<feature type="non-terminal residue" evidence="2">
    <location>
        <position position="152"/>
    </location>
</feature>
<gene>
    <name evidence="2" type="ORF">RCF65_11520</name>
</gene>
<accession>A0ABD5AYS1</accession>
<dbReference type="EMBL" id="JAVGJF010000251">
    <property type="protein sequence ID" value="MDQ7176603.1"/>
    <property type="molecule type" value="Genomic_DNA"/>
</dbReference>
<proteinExistence type="predicted"/>
<protein>
    <submittedName>
        <fullName evidence="2">Glutamate synthase</fullName>
    </submittedName>
</protein>
<evidence type="ECO:0000313" key="3">
    <source>
        <dbReference type="Proteomes" id="UP001240157"/>
    </source>
</evidence>
<dbReference type="Gene3D" id="1.10.1060.10">
    <property type="entry name" value="Alpha-helical ferredoxin"/>
    <property type="match status" value="1"/>
</dbReference>
<feature type="domain" description="Dihydroprymidine dehydrogenase" evidence="1">
    <location>
        <begin position="25"/>
        <end position="140"/>
    </location>
</feature>
<dbReference type="SUPFAM" id="SSF46548">
    <property type="entry name" value="alpha-helical ferredoxin"/>
    <property type="match status" value="1"/>
</dbReference>
<dbReference type="Pfam" id="PF14691">
    <property type="entry name" value="Fer4_20"/>
    <property type="match status" value="1"/>
</dbReference>
<dbReference type="AlphaFoldDB" id="A0ABD5AYS1"/>
<sequence length="152" mass="17546">MGEFKGFMKYDKQSLSELSLVDRLSNHEAFQQRFTKEDASIQGARCMDCGTPFCQTGQSYGRETIGCPIGNYIPEWNDLVYHQDFKAAYERLRETNNFPEFTGRVCPAPCEQSCVMKINRESVAIKGIERTIIDEAYENEWVHPAYPEDHKD</sequence>